<sequence length="506" mass="56456">MQSGHSSSWPIHDHPSDTLFDLPFPPFQLGGYLADEASSMSEFEALEAFLHSDHMEGIYDCLDLTSTTSVETGSFGSPSMQTLSELGQGWSPGSSLWTDERPCSVDESSDSKTLTLPSEGMEVDGSLVLRHLLMAYRDAVDCGQSELVEVMAKRIADKSNPLGTVQERLAYHLFRDRDGEGEYLEQESLKNYEAALATFYQVYPYSRFAHLAANCAILESIPSGIRTLRIIDFGLGEGMQWAPMLESIGRRCGEVKLTYATGEEEDSNLHRYSFEQTEKLLVHHGRTCGVNLTVERVGMERLAESLRGTSCADEWTVFNCMSGLPHTARDTSRRTAVNFMSVAVEFLSDSVNYYGNRRGILVLGEGSPSGMPLGHSTSFGEFFEKCLNHYSSLLESMETESLASLPEARIAMESLFVSPFISAQQWLQRWGEVRDGFGTELVENCPVLDGLRISRSNLMEAREVVKEKRGFGVWMAEKDNAMVLEYRGNPMTRVSTWDCSPKTHCR</sequence>
<proteinExistence type="predicted"/>
<comment type="caution">
    <text evidence="1">The sequence shown here is derived from an EMBL/GenBank/DDBJ whole genome shotgun (WGS) entry which is preliminary data.</text>
</comment>
<protein>
    <submittedName>
        <fullName evidence="1">Uncharacterized protein</fullName>
    </submittedName>
</protein>
<gene>
    <name evidence="1" type="ORF">MLD38_029994</name>
</gene>
<keyword evidence="2" id="KW-1185">Reference proteome</keyword>
<organism evidence="1 2">
    <name type="scientific">Melastoma candidum</name>
    <dbReference type="NCBI Taxonomy" id="119954"/>
    <lineage>
        <taxon>Eukaryota</taxon>
        <taxon>Viridiplantae</taxon>
        <taxon>Streptophyta</taxon>
        <taxon>Embryophyta</taxon>
        <taxon>Tracheophyta</taxon>
        <taxon>Spermatophyta</taxon>
        <taxon>Magnoliopsida</taxon>
        <taxon>eudicotyledons</taxon>
        <taxon>Gunneridae</taxon>
        <taxon>Pentapetalae</taxon>
        <taxon>rosids</taxon>
        <taxon>malvids</taxon>
        <taxon>Myrtales</taxon>
        <taxon>Melastomataceae</taxon>
        <taxon>Melastomatoideae</taxon>
        <taxon>Melastomateae</taxon>
        <taxon>Melastoma</taxon>
    </lineage>
</organism>
<dbReference type="EMBL" id="CM042888">
    <property type="protein sequence ID" value="KAI4324510.1"/>
    <property type="molecule type" value="Genomic_DNA"/>
</dbReference>
<evidence type="ECO:0000313" key="2">
    <source>
        <dbReference type="Proteomes" id="UP001057402"/>
    </source>
</evidence>
<evidence type="ECO:0000313" key="1">
    <source>
        <dbReference type="EMBL" id="KAI4324510.1"/>
    </source>
</evidence>
<name>A0ACB9MKX8_9MYRT</name>
<accession>A0ACB9MKX8</accession>
<dbReference type="Proteomes" id="UP001057402">
    <property type="component" value="Chromosome 9"/>
</dbReference>
<reference evidence="2" key="1">
    <citation type="journal article" date="2023" name="Front. Plant Sci.">
        <title>Chromosomal-level genome assembly of Melastoma candidum provides insights into trichome evolution.</title>
        <authorList>
            <person name="Zhong Y."/>
            <person name="Wu W."/>
            <person name="Sun C."/>
            <person name="Zou P."/>
            <person name="Liu Y."/>
            <person name="Dai S."/>
            <person name="Zhou R."/>
        </authorList>
    </citation>
    <scope>NUCLEOTIDE SEQUENCE [LARGE SCALE GENOMIC DNA]</scope>
</reference>